<feature type="domain" description="Carbohydrate kinase PfkB" evidence="10">
    <location>
        <begin position="20"/>
        <end position="302"/>
    </location>
</feature>
<dbReference type="Gene3D" id="3.40.1190.20">
    <property type="match status" value="1"/>
</dbReference>
<comment type="function">
    <text evidence="9">Catalyzes the phosphorylation of ribose at O-5 in a reaction requiring ATP and magnesium. The resulting D-ribose-5-phosphate can then be used either for sythesis of nucleotides, histidine, and tryptophan, or as a component of the pentose phosphate pathway.</text>
</comment>
<comment type="similarity">
    <text evidence="9">Belongs to the carbohydrate kinase PfkB family. Ribokinase subfamily.</text>
</comment>
<comment type="catalytic activity">
    <reaction evidence="9">
        <text>D-ribose + ATP = D-ribose 5-phosphate + ADP + H(+)</text>
        <dbReference type="Rhea" id="RHEA:13697"/>
        <dbReference type="ChEBI" id="CHEBI:15378"/>
        <dbReference type="ChEBI" id="CHEBI:30616"/>
        <dbReference type="ChEBI" id="CHEBI:47013"/>
        <dbReference type="ChEBI" id="CHEBI:78346"/>
        <dbReference type="ChEBI" id="CHEBI:456216"/>
        <dbReference type="EC" id="2.7.1.15"/>
    </reaction>
</comment>
<evidence type="ECO:0000256" key="3">
    <source>
        <dbReference type="ARBA" id="ARBA00022741"/>
    </source>
</evidence>
<dbReference type="EMBL" id="FTRV01000016">
    <property type="protein sequence ID" value="SPM31670.1"/>
    <property type="molecule type" value="Genomic_DNA"/>
</dbReference>
<feature type="binding site" evidence="9">
    <location>
        <position position="294"/>
    </location>
    <ligand>
        <name>K(+)</name>
        <dbReference type="ChEBI" id="CHEBI:29103"/>
    </ligand>
</feature>
<dbReference type="InterPro" id="IPR011611">
    <property type="entry name" value="PfkB_dom"/>
</dbReference>
<evidence type="ECO:0000259" key="10">
    <source>
        <dbReference type="Pfam" id="PF00294"/>
    </source>
</evidence>
<feature type="binding site" evidence="9">
    <location>
        <begin position="30"/>
        <end position="32"/>
    </location>
    <ligand>
        <name>substrate</name>
    </ligand>
</feature>
<comment type="cofactor">
    <cofactor evidence="9">
        <name>Mg(2+)</name>
        <dbReference type="ChEBI" id="CHEBI:18420"/>
    </cofactor>
    <text evidence="9">Requires a divalent cation, most likely magnesium in vivo, as an electrophilic catalyst to aid phosphoryl group transfer. It is the chelate of the metal and the nucleotide that is the actual substrate.</text>
</comment>
<dbReference type="SUPFAM" id="SSF53613">
    <property type="entry name" value="Ribokinase-like"/>
    <property type="match status" value="1"/>
</dbReference>
<evidence type="ECO:0000256" key="1">
    <source>
        <dbReference type="ARBA" id="ARBA00022679"/>
    </source>
</evidence>
<dbReference type="GO" id="GO:0005524">
    <property type="term" value="F:ATP binding"/>
    <property type="evidence" value="ECO:0007669"/>
    <property type="project" value="UniProtKB-UniRule"/>
</dbReference>
<dbReference type="Pfam" id="PF00294">
    <property type="entry name" value="PfkB"/>
    <property type="match status" value="1"/>
</dbReference>
<feature type="binding site" evidence="9">
    <location>
        <begin position="252"/>
        <end position="253"/>
    </location>
    <ligand>
        <name>ATP</name>
        <dbReference type="ChEBI" id="CHEBI:30616"/>
    </ligand>
</feature>
<evidence type="ECO:0000313" key="11">
    <source>
        <dbReference type="EMBL" id="SPM31670.1"/>
    </source>
</evidence>
<feature type="binding site" evidence="9">
    <location>
        <position position="253"/>
    </location>
    <ligand>
        <name>substrate</name>
    </ligand>
</feature>
<organism evidence="11 12">
    <name type="scientific">Mycobacterium terramassiliense</name>
    <dbReference type="NCBI Taxonomy" id="1841859"/>
    <lineage>
        <taxon>Bacteria</taxon>
        <taxon>Bacillati</taxon>
        <taxon>Actinomycetota</taxon>
        <taxon>Actinomycetes</taxon>
        <taxon>Mycobacteriales</taxon>
        <taxon>Mycobacteriaceae</taxon>
        <taxon>Mycobacterium</taxon>
    </lineage>
</organism>
<keyword evidence="2 9" id="KW-0479">Metal-binding</keyword>
<comment type="subcellular location">
    <subcellularLocation>
        <location evidence="9">Cytoplasm</location>
    </subcellularLocation>
</comment>
<dbReference type="PRINTS" id="PR00990">
    <property type="entry name" value="RIBOKINASE"/>
</dbReference>
<dbReference type="InterPro" id="IPR002139">
    <property type="entry name" value="Ribo/fructo_kinase"/>
</dbReference>
<comment type="activity regulation">
    <text evidence="9">Activated by a monovalent cation that binds near, but not in, the active site. The most likely occupant of the site in vivo is potassium. Ion binding induces a conformational change that may alter substrate affinity.</text>
</comment>
<keyword evidence="1 9" id="KW-0808">Transferase</keyword>
<dbReference type="InterPro" id="IPR011877">
    <property type="entry name" value="Ribokinase"/>
</dbReference>
<accession>A0A2U3NJK2</accession>
<comment type="subunit">
    <text evidence="9">Homodimer.</text>
</comment>
<dbReference type="PANTHER" id="PTHR10584:SF166">
    <property type="entry name" value="RIBOKINASE"/>
    <property type="match status" value="1"/>
</dbReference>
<keyword evidence="6 9" id="KW-0460">Magnesium</keyword>
<feature type="binding site" evidence="9">
    <location>
        <begin position="58"/>
        <end position="62"/>
    </location>
    <ligand>
        <name>substrate</name>
    </ligand>
</feature>
<dbReference type="HAMAP" id="MF_01987">
    <property type="entry name" value="Ribokinase"/>
    <property type="match status" value="1"/>
</dbReference>
<name>A0A2U3NJK2_9MYCO</name>
<dbReference type="PANTHER" id="PTHR10584">
    <property type="entry name" value="SUGAR KINASE"/>
    <property type="match status" value="1"/>
</dbReference>
<dbReference type="GO" id="GO:0005829">
    <property type="term" value="C:cytosol"/>
    <property type="evidence" value="ECO:0007669"/>
    <property type="project" value="TreeGrafter"/>
</dbReference>
<feature type="binding site" evidence="9">
    <location>
        <position position="247"/>
    </location>
    <ligand>
        <name>K(+)</name>
        <dbReference type="ChEBI" id="CHEBI:29103"/>
    </ligand>
</feature>
<evidence type="ECO:0000256" key="9">
    <source>
        <dbReference type="HAMAP-Rule" id="MF_01987"/>
    </source>
</evidence>
<dbReference type="InterPro" id="IPR029056">
    <property type="entry name" value="Ribokinase-like"/>
</dbReference>
<keyword evidence="5 9" id="KW-0067">ATP-binding</keyword>
<dbReference type="CDD" id="cd01174">
    <property type="entry name" value="ribokinase"/>
    <property type="match status" value="1"/>
</dbReference>
<evidence type="ECO:0000256" key="7">
    <source>
        <dbReference type="ARBA" id="ARBA00022958"/>
    </source>
</evidence>
<evidence type="ECO:0000256" key="6">
    <source>
        <dbReference type="ARBA" id="ARBA00022842"/>
    </source>
</evidence>
<feature type="binding site" evidence="9">
    <location>
        <position position="249"/>
    </location>
    <ligand>
        <name>K(+)</name>
        <dbReference type="ChEBI" id="CHEBI:29103"/>
    </ligand>
</feature>
<feature type="binding site" evidence="9">
    <location>
        <position position="291"/>
    </location>
    <ligand>
        <name>K(+)</name>
        <dbReference type="ChEBI" id="CHEBI:29103"/>
    </ligand>
</feature>
<reference evidence="11 12" key="1">
    <citation type="submission" date="2017-01" db="EMBL/GenBank/DDBJ databases">
        <authorList>
            <consortium name="Urmite Genomes"/>
        </authorList>
    </citation>
    <scope>NUCLEOTIDE SEQUENCE [LARGE SCALE GENOMIC DNA]</scope>
    <source>
        <strain evidence="11 12">AB308</strain>
    </source>
</reference>
<sequence>MCRAWPLSVSQFDPTNVGAMARVCVVGSVNLDLTFDVDALPRPGETVLASSLTSAPGGKGGNQAVAAARAGARAQFVGAVGDDAAAERLQAHLRSNGVGLDGMVTVPGPSGTAVIVVDANGENTIAVAPGANGRLTLAGAGAREVIGDCDVLLTQLEIPVPTVVAAAQEARSAEAAVIVNASPAGRLGSGLAELAAAADVVIANEAEAERWPWRPTHLVVTLGARGARYSGADGEFTVPAPAVKAVDTAGAGDVFAGVLAANWPRDPSANPAARAERLTALRRACAAGALATLVPGAGDCAPRADAIDAALREAFR</sequence>
<dbReference type="GO" id="GO:0004747">
    <property type="term" value="F:ribokinase activity"/>
    <property type="evidence" value="ECO:0007669"/>
    <property type="project" value="UniProtKB-UniRule"/>
</dbReference>
<keyword evidence="8 9" id="KW-0119">Carbohydrate metabolism</keyword>
<feature type="binding site" evidence="9">
    <location>
        <position position="157"/>
    </location>
    <ligand>
        <name>substrate</name>
    </ligand>
</feature>
<dbReference type="AlphaFoldDB" id="A0A2U3NJK2"/>
<evidence type="ECO:0000256" key="4">
    <source>
        <dbReference type="ARBA" id="ARBA00022777"/>
    </source>
</evidence>
<proteinExistence type="inferred from homology"/>
<keyword evidence="7 9" id="KW-0630">Potassium</keyword>
<gene>
    <name evidence="9" type="primary">rbsK</name>
    <name evidence="11" type="ORF">MTAB308_5193</name>
</gene>
<dbReference type="GO" id="GO:0046872">
    <property type="term" value="F:metal ion binding"/>
    <property type="evidence" value="ECO:0007669"/>
    <property type="project" value="UniProtKB-KW"/>
</dbReference>
<protein>
    <recommendedName>
        <fullName evidence="9">Ribokinase</fullName>
        <shortName evidence="9">RK</shortName>
        <ecNumber evidence="9">2.7.1.15</ecNumber>
    </recommendedName>
</protein>
<dbReference type="EC" id="2.7.1.15" evidence="9"/>
<evidence type="ECO:0000313" key="12">
    <source>
        <dbReference type="Proteomes" id="UP000241595"/>
    </source>
</evidence>
<evidence type="ECO:0000256" key="8">
    <source>
        <dbReference type="ARBA" id="ARBA00023277"/>
    </source>
</evidence>
<keyword evidence="9" id="KW-0963">Cytoplasm</keyword>
<dbReference type="GO" id="GO:0019303">
    <property type="term" value="P:D-ribose catabolic process"/>
    <property type="evidence" value="ECO:0007669"/>
    <property type="project" value="UniProtKB-UniRule"/>
</dbReference>
<keyword evidence="3 9" id="KW-0547">Nucleotide-binding</keyword>
<feature type="binding site" evidence="9">
    <location>
        <begin position="221"/>
        <end position="226"/>
    </location>
    <ligand>
        <name>ATP</name>
        <dbReference type="ChEBI" id="CHEBI:30616"/>
    </ligand>
</feature>
<dbReference type="UniPathway" id="UPA00916">
    <property type="reaction ID" value="UER00889"/>
</dbReference>
<evidence type="ECO:0000256" key="2">
    <source>
        <dbReference type="ARBA" id="ARBA00022723"/>
    </source>
</evidence>
<comment type="caution">
    <text evidence="9">Lacks conserved residue(s) required for the propagation of feature annotation.</text>
</comment>
<feature type="active site" description="Proton acceptor" evidence="9">
    <location>
        <position position="253"/>
    </location>
</feature>
<dbReference type="STRING" id="1841859.GCA_900157385_05196"/>
<keyword evidence="4 9" id="KW-0418">Kinase</keyword>
<feature type="binding site" evidence="9">
    <location>
        <position position="296"/>
    </location>
    <ligand>
        <name>K(+)</name>
        <dbReference type="ChEBI" id="CHEBI:29103"/>
    </ligand>
</feature>
<evidence type="ECO:0000256" key="5">
    <source>
        <dbReference type="ARBA" id="ARBA00022840"/>
    </source>
</evidence>
<dbReference type="Proteomes" id="UP000241595">
    <property type="component" value="Unassembled WGS sequence"/>
</dbReference>
<keyword evidence="12" id="KW-1185">Reference proteome</keyword>
<comment type="pathway">
    <text evidence="9">Carbohydrate metabolism; D-ribose degradation; D-ribose 5-phosphate from beta-D-ribopyranose: step 2/2.</text>
</comment>
<feature type="binding site" evidence="9">
    <location>
        <position position="204"/>
    </location>
    <ligand>
        <name>ATP</name>
        <dbReference type="ChEBI" id="CHEBI:30616"/>
    </ligand>
</feature>